<evidence type="ECO:0000256" key="1">
    <source>
        <dbReference type="ARBA" id="ARBA00003196"/>
    </source>
</evidence>
<keyword evidence="8" id="KW-0408">Iron</keyword>
<dbReference type="InterPro" id="IPR003158">
    <property type="entry name" value="Photosyn_RC_cyt_c-su"/>
</dbReference>
<organism evidence="9 10">
    <name type="scientific">Gemmatimonas phototrophica</name>
    <dbReference type="NCBI Taxonomy" id="1379270"/>
    <lineage>
        <taxon>Bacteria</taxon>
        <taxon>Pseudomonadati</taxon>
        <taxon>Gemmatimonadota</taxon>
        <taxon>Gemmatimonadia</taxon>
        <taxon>Gemmatimonadales</taxon>
        <taxon>Gemmatimonadaceae</taxon>
        <taxon>Gemmatimonas</taxon>
    </lineage>
</organism>
<keyword evidence="7" id="KW-0249">Electron transport</keyword>
<dbReference type="Pfam" id="PF02276">
    <property type="entry name" value="CytoC_RC"/>
    <property type="match status" value="2"/>
</dbReference>
<evidence type="ECO:0000256" key="5">
    <source>
        <dbReference type="ARBA" id="ARBA00022617"/>
    </source>
</evidence>
<reference evidence="9 10" key="1">
    <citation type="journal article" date="2014" name="Proc. Natl. Acad. Sci. U.S.A.">
        <title>Functional type 2 photosynthetic reaction centers found in the rare bacterial phylum Gemmatimonadetes.</title>
        <authorList>
            <person name="Zeng Y."/>
            <person name="Feng F."/>
            <person name="Medova H."/>
            <person name="Dean J."/>
            <person name="Koblizek M."/>
        </authorList>
    </citation>
    <scope>NUCLEOTIDE SEQUENCE [LARGE SCALE GENOMIC DNA]</scope>
    <source>
        <strain evidence="9 10">AP64</strain>
    </source>
</reference>
<dbReference type="InterPro" id="IPR023119">
    <property type="entry name" value="Multihaem_cyt_PRC_cyt_su-like"/>
</dbReference>
<dbReference type="GO" id="GO:0020037">
    <property type="term" value="F:heme binding"/>
    <property type="evidence" value="ECO:0007669"/>
    <property type="project" value="InterPro"/>
</dbReference>
<evidence type="ECO:0000256" key="7">
    <source>
        <dbReference type="ARBA" id="ARBA00022982"/>
    </source>
</evidence>
<dbReference type="STRING" id="1379270.GEMMAAP_05835"/>
<dbReference type="SUPFAM" id="SSF48695">
    <property type="entry name" value="Multiheme cytochromes"/>
    <property type="match status" value="1"/>
</dbReference>
<dbReference type="NCBIfam" id="NF040706">
    <property type="entry name" value="photo_cyt_PufC"/>
    <property type="match status" value="1"/>
</dbReference>
<comment type="function">
    <text evidence="1">The reaction center of purple bacteria contains a tightly bound cytochrome molecule which re-reduces the photo oxidized primary electron donor.</text>
</comment>
<keyword evidence="5" id="KW-0349">Heme</keyword>
<evidence type="ECO:0000256" key="8">
    <source>
        <dbReference type="ARBA" id="ARBA00023004"/>
    </source>
</evidence>
<keyword evidence="3" id="KW-0813">Transport</keyword>
<evidence type="ECO:0000256" key="2">
    <source>
        <dbReference type="ARBA" id="ARBA00015978"/>
    </source>
</evidence>
<dbReference type="EMBL" id="CP011454">
    <property type="protein sequence ID" value="AMW06591.1"/>
    <property type="molecule type" value="Genomic_DNA"/>
</dbReference>
<gene>
    <name evidence="9" type="ORF">GEMMAAP_05835</name>
</gene>
<dbReference type="Proteomes" id="UP000076404">
    <property type="component" value="Chromosome"/>
</dbReference>
<dbReference type="KEGG" id="gph:GEMMAAP_05835"/>
<dbReference type="InterPro" id="IPR036280">
    <property type="entry name" value="Multihaem_cyt_sf"/>
</dbReference>
<dbReference type="GO" id="GO:0009055">
    <property type="term" value="F:electron transfer activity"/>
    <property type="evidence" value="ECO:0007669"/>
    <property type="project" value="InterPro"/>
</dbReference>
<keyword evidence="10" id="KW-1185">Reference proteome</keyword>
<reference evidence="9 10" key="2">
    <citation type="journal article" date="2016" name="Environ. Microbiol. Rep.">
        <title>Metagenomic evidence for the presence of phototrophic Gemmatimonadetes bacteria in diverse environments.</title>
        <authorList>
            <person name="Zeng Y."/>
            <person name="Baumbach J."/>
            <person name="Barbosa E.G."/>
            <person name="Azevedo V."/>
            <person name="Zhang C."/>
            <person name="Koblizek M."/>
        </authorList>
    </citation>
    <scope>NUCLEOTIDE SEQUENCE [LARGE SCALE GENOMIC DNA]</scope>
    <source>
        <strain evidence="9 10">AP64</strain>
    </source>
</reference>
<keyword evidence="4" id="KW-0602">Photosynthesis</keyword>
<name>A0A143BQ51_9BACT</name>
<evidence type="ECO:0000256" key="4">
    <source>
        <dbReference type="ARBA" id="ARBA00022531"/>
    </source>
</evidence>
<dbReference type="OrthoDB" id="9813732at2"/>
<evidence type="ECO:0000256" key="6">
    <source>
        <dbReference type="ARBA" id="ARBA00022723"/>
    </source>
</evidence>
<dbReference type="Gene3D" id="1.10.468.10">
    <property type="entry name" value="Photosynthetic Reaction Center, subunit C, domain 2"/>
    <property type="match status" value="2"/>
</dbReference>
<keyword evidence="6" id="KW-0479">Metal-binding</keyword>
<dbReference type="GO" id="GO:0005506">
    <property type="term" value="F:iron ion binding"/>
    <property type="evidence" value="ECO:0007669"/>
    <property type="project" value="InterPro"/>
</dbReference>
<protein>
    <recommendedName>
        <fullName evidence="2">Photosynthetic reaction center cytochrome c subunit</fullName>
    </recommendedName>
</protein>
<dbReference type="GO" id="GO:0019684">
    <property type="term" value="P:photosynthesis, light reaction"/>
    <property type="evidence" value="ECO:0007669"/>
    <property type="project" value="InterPro"/>
</dbReference>
<evidence type="ECO:0000313" key="10">
    <source>
        <dbReference type="Proteomes" id="UP000076404"/>
    </source>
</evidence>
<evidence type="ECO:0000313" key="9">
    <source>
        <dbReference type="EMBL" id="AMW06591.1"/>
    </source>
</evidence>
<dbReference type="GO" id="GO:0030077">
    <property type="term" value="C:plasma membrane light-harvesting complex"/>
    <property type="evidence" value="ECO:0007669"/>
    <property type="project" value="InterPro"/>
</dbReference>
<proteinExistence type="predicted"/>
<accession>A0A143BQ51</accession>
<dbReference type="AlphaFoldDB" id="A0A143BQ51"/>
<dbReference type="eggNOG" id="ENOG502Z7SF">
    <property type="taxonomic scope" value="Bacteria"/>
</dbReference>
<evidence type="ECO:0000256" key="3">
    <source>
        <dbReference type="ARBA" id="ARBA00022448"/>
    </source>
</evidence>
<sequence length="334" mass="36986">MALPINRPGLWLASAVLLSACVGEQRVDTVQVGYRGTAMTQVYRRDATLERYRAVATTLPAPAPPADPMPAGPLPWQNVQVLTDVSVVELLRTMDAMALWVGGSQGNCAFCHWVDQPWSDTTATGEPLYRKLTARRMLQMVRTINGTYASHVKNTGVTCYTCHLGKALPNGLWFYNSPNDYLRHYLDRDGARVMTQAVAPGMANRSSVKQAEWTYALMISQSRSLGVNCTYCHNTRQFASWREAPPQRVVAYAGIQMLRDVNSNYLAPLNTVLPAHRLGAMGDAPKAQCITCHNGNYKPLFGRQLTVEYPALWGRAVWNGRAFPVPMVIPTEGQ</sequence>
<dbReference type="RefSeq" id="WP_053334203.1">
    <property type="nucleotide sequence ID" value="NZ_CP011454.1"/>
</dbReference>
<dbReference type="PROSITE" id="PS51257">
    <property type="entry name" value="PROKAR_LIPOPROTEIN"/>
    <property type="match status" value="1"/>
</dbReference>